<evidence type="ECO:0000313" key="5">
    <source>
        <dbReference type="EMBL" id="MFC3199084.1"/>
    </source>
</evidence>
<keyword evidence="6" id="KW-1185">Reference proteome</keyword>
<dbReference type="InterPro" id="IPR037066">
    <property type="entry name" value="Plug_dom_sf"/>
</dbReference>
<feature type="chain" id="PRO_5046594930" evidence="3">
    <location>
        <begin position="21"/>
        <end position="1036"/>
    </location>
</feature>
<gene>
    <name evidence="5" type="ORF">ACFOET_15775</name>
</gene>
<dbReference type="Pfam" id="PF13715">
    <property type="entry name" value="CarbopepD_reg_2"/>
    <property type="match status" value="1"/>
</dbReference>
<reference evidence="6" key="1">
    <citation type="journal article" date="2019" name="Int. J. Syst. Evol. Microbiol.">
        <title>The Global Catalogue of Microorganisms (GCM) 10K type strain sequencing project: providing services to taxonomists for standard genome sequencing and annotation.</title>
        <authorList>
            <consortium name="The Broad Institute Genomics Platform"/>
            <consortium name="The Broad Institute Genome Sequencing Center for Infectious Disease"/>
            <person name="Wu L."/>
            <person name="Ma J."/>
        </authorList>
    </citation>
    <scope>NUCLEOTIDE SEQUENCE [LARGE SCALE GENOMIC DNA]</scope>
    <source>
        <strain evidence="6">KCTC 52416</strain>
    </source>
</reference>
<dbReference type="Gene3D" id="2.170.130.10">
    <property type="entry name" value="TonB-dependent receptor, plug domain"/>
    <property type="match status" value="1"/>
</dbReference>
<keyword evidence="2" id="KW-0472">Membrane</keyword>
<name>A0ABV7JLX3_9SPHI</name>
<dbReference type="PANTHER" id="PTHR30069:SF29">
    <property type="entry name" value="HEMOGLOBIN AND HEMOGLOBIN-HAPTOGLOBIN-BINDING PROTEIN 1-RELATED"/>
    <property type="match status" value="1"/>
</dbReference>
<dbReference type="SUPFAM" id="SSF56935">
    <property type="entry name" value="Porins"/>
    <property type="match status" value="1"/>
</dbReference>
<accession>A0ABV7JLX3</accession>
<organism evidence="5 6">
    <name type="scientific">Parapedobacter deserti</name>
    <dbReference type="NCBI Taxonomy" id="1912957"/>
    <lineage>
        <taxon>Bacteria</taxon>
        <taxon>Pseudomonadati</taxon>
        <taxon>Bacteroidota</taxon>
        <taxon>Sphingobacteriia</taxon>
        <taxon>Sphingobacteriales</taxon>
        <taxon>Sphingobacteriaceae</taxon>
        <taxon>Parapedobacter</taxon>
    </lineage>
</organism>
<evidence type="ECO:0000256" key="2">
    <source>
        <dbReference type="PROSITE-ProRule" id="PRU01360"/>
    </source>
</evidence>
<evidence type="ECO:0000256" key="3">
    <source>
        <dbReference type="SAM" id="SignalP"/>
    </source>
</evidence>
<feature type="domain" description="TonB-dependent receptor plug" evidence="4">
    <location>
        <begin position="117"/>
        <end position="218"/>
    </location>
</feature>
<keyword evidence="2" id="KW-0998">Cell outer membrane</keyword>
<sequence length="1036" mass="116305">MSRTLLVTLLWCVGLSIAMAQTRTITGTVRDAVDQSPISGATIRVLSSQQTTSSGADGTFSIAVNSGADSLQVYFLGYEDARVAVGAGQNTVSILLTSSAEALDEVVVTGFGMQQRKESLTSAISTIGADDISRSVAPNTSGALVGKIAGLNSRQTDGRPGAGTALQIRNMGAPLYVIDGVQMDAGQFNNIDFNDIETISVLKDASASIYGVRAANGVIVVTTKRGKLNTANTVSVTANYGLQEISAFPKPADALTYIENYIQSETVQGASNYRFTPEDLDKWRQGTERGYVPFDWYDYIWDTAPQQYINANVSGGSDKINYYFSLGHLNQDAAIVNYGGFKRTNVQMNLTSQISERLKVGASFNARHEQTRNPGVPGGDDLWLPRFATYRNLPTVRPFANDNPNYPTLTSNDPGTNFGWLTYDLAGKFQDTWRVGQLNFDAEYNIVDGLTAKALVGYYYAAQRLDNHEYTYKLYGYDEATDTYPVIFENNNPWRERRTGHVERMNSNVQLNYNKTFGNHRVSAIAGMETMLINEPTTWVHSIPASNNLGLIDFEDMDTYNDDGDRPQARLGYIFKANYDYANKYLVEFTGRYDGSWKFPPADRWGFFPGGSVGWRISEERFWKDGKLGSIANDFKVRASYGLVGDDDLGDIYSAFDYLGGYNYKQGGSVIDGRYVLGTQPRGLPVRTLSWLRAQMLDIGLDAAFLNNRLTVTLDYFRRERTGLPAARYDVLIPGEVGFGLPQENLNSDLRRGYDGMVRWTDRIAEFSYSVAGNITYSRFYDWDRYRPRFSNSWDEYRNSLVRRFGHLNWGLESEGQFQSWEEIAAWPIDNDRQGNRTLRPGDVKYVDQNGDGVINHLDERPIGYRQNETPILNYGLNFVFGYKGFDLAFDLTGGGLFTFYQEWEQRNPFHDGGNNPQYLMENSWRLADIWDANSELIPGKFPMMLIGNSPHSNYWNSSFWKHNVRYLKLRNLEFGYSLPARILDPISLKGVRVYFSGQNLFTLTNIVGVDPEGDATNGLGYPTMTIYNFGVNLRL</sequence>
<dbReference type="InterPro" id="IPR012910">
    <property type="entry name" value="Plug_dom"/>
</dbReference>
<evidence type="ECO:0000313" key="6">
    <source>
        <dbReference type="Proteomes" id="UP001595526"/>
    </source>
</evidence>
<dbReference type="Gene3D" id="2.60.40.1120">
    <property type="entry name" value="Carboxypeptidase-like, regulatory domain"/>
    <property type="match status" value="1"/>
</dbReference>
<dbReference type="NCBIfam" id="TIGR04056">
    <property type="entry name" value="OMP_RagA_SusC"/>
    <property type="match status" value="1"/>
</dbReference>
<dbReference type="PROSITE" id="PS52016">
    <property type="entry name" value="TONB_DEPENDENT_REC_3"/>
    <property type="match status" value="1"/>
</dbReference>
<dbReference type="RefSeq" id="WP_379024361.1">
    <property type="nucleotide sequence ID" value="NZ_JBHRTA010000038.1"/>
</dbReference>
<evidence type="ECO:0000259" key="4">
    <source>
        <dbReference type="Pfam" id="PF07715"/>
    </source>
</evidence>
<dbReference type="SUPFAM" id="SSF49464">
    <property type="entry name" value="Carboxypeptidase regulatory domain-like"/>
    <property type="match status" value="1"/>
</dbReference>
<evidence type="ECO:0000256" key="1">
    <source>
        <dbReference type="ARBA" id="ARBA00022729"/>
    </source>
</evidence>
<comment type="subcellular location">
    <subcellularLocation>
        <location evidence="2">Cell outer membrane</location>
        <topology evidence="2">Multi-pass membrane protein</topology>
    </subcellularLocation>
</comment>
<keyword evidence="2" id="KW-0813">Transport</keyword>
<dbReference type="EMBL" id="JBHRTA010000038">
    <property type="protein sequence ID" value="MFC3199084.1"/>
    <property type="molecule type" value="Genomic_DNA"/>
</dbReference>
<dbReference type="InterPro" id="IPR039426">
    <property type="entry name" value="TonB-dep_rcpt-like"/>
</dbReference>
<comment type="caution">
    <text evidence="5">The sequence shown here is derived from an EMBL/GenBank/DDBJ whole genome shotgun (WGS) entry which is preliminary data.</text>
</comment>
<dbReference type="InterPro" id="IPR023997">
    <property type="entry name" value="TonB-dep_OMP_SusC/RagA_CS"/>
</dbReference>
<feature type="signal peptide" evidence="3">
    <location>
        <begin position="1"/>
        <end position="20"/>
    </location>
</feature>
<keyword evidence="1 3" id="KW-0732">Signal</keyword>
<keyword evidence="2" id="KW-0812">Transmembrane</keyword>
<comment type="similarity">
    <text evidence="2">Belongs to the TonB-dependent receptor family.</text>
</comment>
<keyword evidence="2" id="KW-1134">Transmembrane beta strand</keyword>
<dbReference type="Pfam" id="PF07715">
    <property type="entry name" value="Plug"/>
    <property type="match status" value="1"/>
</dbReference>
<proteinExistence type="inferred from homology"/>
<dbReference type="NCBIfam" id="TIGR04057">
    <property type="entry name" value="SusC_RagA_signa"/>
    <property type="match status" value="1"/>
</dbReference>
<protein>
    <submittedName>
        <fullName evidence="5">SusC/RagA family TonB-linked outer membrane protein</fullName>
    </submittedName>
</protein>
<dbReference type="InterPro" id="IPR023996">
    <property type="entry name" value="TonB-dep_OMP_SusC/RagA"/>
</dbReference>
<dbReference type="PANTHER" id="PTHR30069">
    <property type="entry name" value="TONB-DEPENDENT OUTER MEMBRANE RECEPTOR"/>
    <property type="match status" value="1"/>
</dbReference>
<dbReference type="Proteomes" id="UP001595526">
    <property type="component" value="Unassembled WGS sequence"/>
</dbReference>
<dbReference type="InterPro" id="IPR008969">
    <property type="entry name" value="CarboxyPept-like_regulatory"/>
</dbReference>